<feature type="non-terminal residue" evidence="2">
    <location>
        <position position="1"/>
    </location>
</feature>
<evidence type="ECO:0000313" key="2">
    <source>
        <dbReference type="EMBL" id="KAF2717537.1"/>
    </source>
</evidence>
<dbReference type="EMBL" id="MU003842">
    <property type="protein sequence ID" value="KAF2717537.1"/>
    <property type="molecule type" value="Genomic_DNA"/>
</dbReference>
<reference evidence="2" key="1">
    <citation type="journal article" date="2020" name="Stud. Mycol.">
        <title>101 Dothideomycetes genomes: a test case for predicting lifestyles and emergence of pathogens.</title>
        <authorList>
            <person name="Haridas S."/>
            <person name="Albert R."/>
            <person name="Binder M."/>
            <person name="Bloem J."/>
            <person name="Labutti K."/>
            <person name="Salamov A."/>
            <person name="Andreopoulos B."/>
            <person name="Baker S."/>
            <person name="Barry K."/>
            <person name="Bills G."/>
            <person name="Bluhm B."/>
            <person name="Cannon C."/>
            <person name="Castanera R."/>
            <person name="Culley D."/>
            <person name="Daum C."/>
            <person name="Ezra D."/>
            <person name="Gonzalez J."/>
            <person name="Henrissat B."/>
            <person name="Kuo A."/>
            <person name="Liang C."/>
            <person name="Lipzen A."/>
            <person name="Lutzoni F."/>
            <person name="Magnuson J."/>
            <person name="Mondo S."/>
            <person name="Nolan M."/>
            <person name="Ohm R."/>
            <person name="Pangilinan J."/>
            <person name="Park H.-J."/>
            <person name="Ramirez L."/>
            <person name="Alfaro M."/>
            <person name="Sun H."/>
            <person name="Tritt A."/>
            <person name="Yoshinaga Y."/>
            <person name="Zwiers L.-H."/>
            <person name="Turgeon B."/>
            <person name="Goodwin S."/>
            <person name="Spatafora J."/>
            <person name="Crous P."/>
            <person name="Grigoriev I."/>
        </authorList>
    </citation>
    <scope>NUCLEOTIDE SEQUENCE</scope>
    <source>
        <strain evidence="2">CBS 116435</strain>
    </source>
</reference>
<evidence type="ECO:0000256" key="1">
    <source>
        <dbReference type="SAM" id="Coils"/>
    </source>
</evidence>
<gene>
    <name evidence="2" type="ORF">K431DRAFT_232917</name>
</gene>
<protein>
    <submittedName>
        <fullName evidence="2">Uncharacterized protein</fullName>
    </submittedName>
</protein>
<comment type="caution">
    <text evidence="2">The sequence shown here is derived from an EMBL/GenBank/DDBJ whole genome shotgun (WGS) entry which is preliminary data.</text>
</comment>
<sequence>NSALRSSYGAKTPVLKFGIKVTAGLESAYAQIVVQKRKIQDLEDIVESYKKRPRGKQVVLKGIHLLIVDVVIQAVEKVEENSATKRKAKRKLQRTATRVEQDADQDIDYTQFHFYDPDASM</sequence>
<feature type="coiled-coil region" evidence="1">
    <location>
        <begin position="25"/>
        <end position="95"/>
    </location>
</feature>
<dbReference type="AlphaFoldDB" id="A0A9P4UJ36"/>
<name>A0A9P4UJ36_9PEZI</name>
<accession>A0A9P4UJ36</accession>
<evidence type="ECO:0000313" key="3">
    <source>
        <dbReference type="Proteomes" id="UP000799441"/>
    </source>
</evidence>
<organism evidence="2 3">
    <name type="scientific">Polychaeton citri CBS 116435</name>
    <dbReference type="NCBI Taxonomy" id="1314669"/>
    <lineage>
        <taxon>Eukaryota</taxon>
        <taxon>Fungi</taxon>
        <taxon>Dikarya</taxon>
        <taxon>Ascomycota</taxon>
        <taxon>Pezizomycotina</taxon>
        <taxon>Dothideomycetes</taxon>
        <taxon>Dothideomycetidae</taxon>
        <taxon>Capnodiales</taxon>
        <taxon>Capnodiaceae</taxon>
        <taxon>Polychaeton</taxon>
    </lineage>
</organism>
<keyword evidence="3" id="KW-1185">Reference proteome</keyword>
<dbReference type="Proteomes" id="UP000799441">
    <property type="component" value="Unassembled WGS sequence"/>
</dbReference>
<keyword evidence="1" id="KW-0175">Coiled coil</keyword>
<proteinExistence type="predicted"/>